<dbReference type="EMBL" id="JAGPNK010000005">
    <property type="protein sequence ID" value="KAH7321025.1"/>
    <property type="molecule type" value="Genomic_DNA"/>
</dbReference>
<feature type="compositionally biased region" description="Basic and acidic residues" evidence="1">
    <location>
        <begin position="191"/>
        <end position="204"/>
    </location>
</feature>
<sequence>MSTIIATGPRATSILELLTHPNPPVHHAKDSFKVTTHPWWHFPTYVRPWKEFQDITILKRVFESNLFRDACQYREGLPPYPTIHEDSDCGIDDEPQTRAMFDKWTKSVVMSALDPLRSKYPLVIWRKGKVIKRQDSKRPVEPGKKRKPPARTSSTYSRRGRTQSLSRYVADSGSVLHKSASPSPSVDPLSPDEKDQRERFPKEYKSAHHWRSHLLSDLDMLDEDGRWRPSQYNSKQAMPIRQAYTYCIQNMCRYGCILSCHEAFIFQIRPGGEIPGGDAEPTKRDLETRLIEDGVLEYVSIPWANHHTGSAQDLEEWTINLALWVLHILAGDSYEVDWKYKPFYKDKPTQAPGPAARESPNTNRDETESESSDAESESSESQETRETEIITPSPHKKRKNAFEDEEDQPCMSFSKRRYRTP</sequence>
<dbReference type="AlphaFoldDB" id="A0A8K0SU78"/>
<feature type="region of interest" description="Disordered" evidence="1">
    <location>
        <begin position="133"/>
        <end position="204"/>
    </location>
</feature>
<protein>
    <submittedName>
        <fullName evidence="2">Uncharacterized protein</fullName>
    </submittedName>
</protein>
<evidence type="ECO:0000313" key="2">
    <source>
        <dbReference type="EMBL" id="KAH7321025.1"/>
    </source>
</evidence>
<proteinExistence type="predicted"/>
<accession>A0A8K0SU78</accession>
<keyword evidence="3" id="KW-1185">Reference proteome</keyword>
<name>A0A8K0SU78_9HYPO</name>
<reference evidence="2" key="1">
    <citation type="journal article" date="2021" name="Nat. Commun.">
        <title>Genetic determinants of endophytism in the Arabidopsis root mycobiome.</title>
        <authorList>
            <person name="Mesny F."/>
            <person name="Miyauchi S."/>
            <person name="Thiergart T."/>
            <person name="Pickel B."/>
            <person name="Atanasova L."/>
            <person name="Karlsson M."/>
            <person name="Huettel B."/>
            <person name="Barry K.W."/>
            <person name="Haridas S."/>
            <person name="Chen C."/>
            <person name="Bauer D."/>
            <person name="Andreopoulos W."/>
            <person name="Pangilinan J."/>
            <person name="LaButti K."/>
            <person name="Riley R."/>
            <person name="Lipzen A."/>
            <person name="Clum A."/>
            <person name="Drula E."/>
            <person name="Henrissat B."/>
            <person name="Kohler A."/>
            <person name="Grigoriev I.V."/>
            <person name="Martin F.M."/>
            <person name="Hacquard S."/>
        </authorList>
    </citation>
    <scope>NUCLEOTIDE SEQUENCE</scope>
    <source>
        <strain evidence="2">MPI-CAGE-CH-0235</strain>
    </source>
</reference>
<comment type="caution">
    <text evidence="2">The sequence shown here is derived from an EMBL/GenBank/DDBJ whole genome shotgun (WGS) entry which is preliminary data.</text>
</comment>
<feature type="compositionally biased region" description="Acidic residues" evidence="1">
    <location>
        <begin position="367"/>
        <end position="380"/>
    </location>
</feature>
<organism evidence="2 3">
    <name type="scientific">Stachybotrys elegans</name>
    <dbReference type="NCBI Taxonomy" id="80388"/>
    <lineage>
        <taxon>Eukaryota</taxon>
        <taxon>Fungi</taxon>
        <taxon>Dikarya</taxon>
        <taxon>Ascomycota</taxon>
        <taxon>Pezizomycotina</taxon>
        <taxon>Sordariomycetes</taxon>
        <taxon>Hypocreomycetidae</taxon>
        <taxon>Hypocreales</taxon>
        <taxon>Stachybotryaceae</taxon>
        <taxon>Stachybotrys</taxon>
    </lineage>
</organism>
<evidence type="ECO:0000313" key="3">
    <source>
        <dbReference type="Proteomes" id="UP000813444"/>
    </source>
</evidence>
<evidence type="ECO:0000256" key="1">
    <source>
        <dbReference type="SAM" id="MobiDB-lite"/>
    </source>
</evidence>
<feature type="compositionally biased region" description="Basic and acidic residues" evidence="1">
    <location>
        <begin position="133"/>
        <end position="143"/>
    </location>
</feature>
<feature type="region of interest" description="Disordered" evidence="1">
    <location>
        <begin position="345"/>
        <end position="421"/>
    </location>
</feature>
<dbReference type="OrthoDB" id="4367324at2759"/>
<dbReference type="Proteomes" id="UP000813444">
    <property type="component" value="Unassembled WGS sequence"/>
</dbReference>
<gene>
    <name evidence="2" type="ORF">B0I35DRAFT_204973</name>
</gene>
<feature type="compositionally biased region" description="Low complexity" evidence="1">
    <location>
        <begin position="179"/>
        <end position="189"/>
    </location>
</feature>